<keyword evidence="1" id="KW-0812">Transmembrane</keyword>
<proteinExistence type="predicted"/>
<keyword evidence="1" id="KW-0472">Membrane</keyword>
<reference evidence="2 3" key="1">
    <citation type="submission" date="2019-06" db="EMBL/GenBank/DDBJ databases">
        <title>Complete genome sequence of Helicobacter suis SNTW101c.</title>
        <authorList>
            <person name="Rimbara E."/>
            <person name="Suzuki M."/>
            <person name="Matsui H."/>
            <person name="Nakamura M."/>
            <person name="Mori S."/>
            <person name="Shibayama K."/>
        </authorList>
    </citation>
    <scope>NUCLEOTIDE SEQUENCE [LARGE SCALE GENOMIC DNA]</scope>
    <source>
        <strain evidence="2 3">SNTW101c</strain>
    </source>
</reference>
<sequence length="204" mass="23594">MIINIQDNRELQAARRAILCSHVFLVLLLLSTTYTFAWLQKSHAGDVASAFKNLHQTWIGFYLCMWFSVFVCQIFGYYKLAKVGRNLLIFRCIAFPYIADAILSLGLFLILPNASVTTLFNSKIITFFLYTYYSCKLFYELSRVTQEHFFRQGILLLSLSLSLLLFTVVLSQRALLAFLFLIGILVGWGMIFIGFYRLKYISTH</sequence>
<dbReference type="AlphaFoldDB" id="A0A6J4CX42"/>
<protein>
    <submittedName>
        <fullName evidence="2">Uncharacterized protein</fullName>
    </submittedName>
</protein>
<evidence type="ECO:0000256" key="1">
    <source>
        <dbReference type="SAM" id="Phobius"/>
    </source>
</evidence>
<keyword evidence="1" id="KW-1133">Transmembrane helix</keyword>
<evidence type="ECO:0000313" key="3">
    <source>
        <dbReference type="Proteomes" id="UP000317935"/>
    </source>
</evidence>
<feature type="transmembrane region" description="Helical" evidence="1">
    <location>
        <begin position="124"/>
        <end position="141"/>
    </location>
</feature>
<feature type="transmembrane region" description="Helical" evidence="1">
    <location>
        <begin position="176"/>
        <end position="198"/>
    </location>
</feature>
<feature type="transmembrane region" description="Helical" evidence="1">
    <location>
        <begin position="17"/>
        <end position="39"/>
    </location>
</feature>
<gene>
    <name evidence="2" type="ORF">SNTW_06810</name>
</gene>
<organism evidence="2 3">
    <name type="scientific">Helicobacter suis</name>
    <dbReference type="NCBI Taxonomy" id="104628"/>
    <lineage>
        <taxon>Bacteria</taxon>
        <taxon>Pseudomonadati</taxon>
        <taxon>Campylobacterota</taxon>
        <taxon>Epsilonproteobacteria</taxon>
        <taxon>Campylobacterales</taxon>
        <taxon>Helicobacteraceae</taxon>
        <taxon>Helicobacter</taxon>
    </lineage>
</organism>
<dbReference type="Proteomes" id="UP000317935">
    <property type="component" value="Chromosome"/>
</dbReference>
<feature type="transmembrane region" description="Helical" evidence="1">
    <location>
        <begin position="90"/>
        <end position="112"/>
    </location>
</feature>
<dbReference type="RefSeq" id="WP_006565201.1">
    <property type="nucleotide sequence ID" value="NZ_AP019774.1"/>
</dbReference>
<evidence type="ECO:0000313" key="2">
    <source>
        <dbReference type="EMBL" id="BCD70036.1"/>
    </source>
</evidence>
<dbReference type="OrthoDB" id="5319939at2"/>
<feature type="transmembrane region" description="Helical" evidence="1">
    <location>
        <begin position="59"/>
        <end position="78"/>
    </location>
</feature>
<feature type="transmembrane region" description="Helical" evidence="1">
    <location>
        <begin position="153"/>
        <end position="170"/>
    </location>
</feature>
<name>A0A6J4CX42_9HELI</name>
<accession>A0A6J4CX42</accession>
<dbReference type="EMBL" id="AP019774">
    <property type="protein sequence ID" value="BCD70036.1"/>
    <property type="molecule type" value="Genomic_DNA"/>
</dbReference>